<keyword evidence="2" id="KW-1185">Reference proteome</keyword>
<proteinExistence type="predicted"/>
<evidence type="ECO:0000313" key="2">
    <source>
        <dbReference type="Proteomes" id="UP000199181"/>
    </source>
</evidence>
<dbReference type="EMBL" id="FOIJ01000006">
    <property type="protein sequence ID" value="SEU01640.1"/>
    <property type="molecule type" value="Genomic_DNA"/>
</dbReference>
<protein>
    <submittedName>
        <fullName evidence="1">Uncharacterized protein</fullName>
    </submittedName>
</protein>
<dbReference type="AlphaFoldDB" id="A0A1I0IWB5"/>
<dbReference type="Proteomes" id="UP000199181">
    <property type="component" value="Unassembled WGS sequence"/>
</dbReference>
<gene>
    <name evidence="1" type="ORF">SAMN05443639_106334</name>
</gene>
<accession>A0A1I0IWB5</accession>
<name>A0A1I0IWB5_9BACT</name>
<organism evidence="1 2">
    <name type="scientific">Stigmatella erecta</name>
    <dbReference type="NCBI Taxonomy" id="83460"/>
    <lineage>
        <taxon>Bacteria</taxon>
        <taxon>Pseudomonadati</taxon>
        <taxon>Myxococcota</taxon>
        <taxon>Myxococcia</taxon>
        <taxon>Myxococcales</taxon>
        <taxon>Cystobacterineae</taxon>
        <taxon>Archangiaceae</taxon>
        <taxon>Stigmatella</taxon>
    </lineage>
</organism>
<sequence>MRTREHIPLTPGPNARIMPGRFENWLTRSTLQT</sequence>
<evidence type="ECO:0000313" key="1">
    <source>
        <dbReference type="EMBL" id="SEU01640.1"/>
    </source>
</evidence>
<reference evidence="2" key="1">
    <citation type="submission" date="2016-10" db="EMBL/GenBank/DDBJ databases">
        <authorList>
            <person name="Varghese N."/>
            <person name="Submissions S."/>
        </authorList>
    </citation>
    <scope>NUCLEOTIDE SEQUENCE [LARGE SCALE GENOMIC DNA]</scope>
    <source>
        <strain evidence="2">DSM 16858</strain>
    </source>
</reference>